<accession>A0A0F5EVP6</accession>
<dbReference type="GO" id="GO:0006089">
    <property type="term" value="P:lactate metabolic process"/>
    <property type="evidence" value="ECO:0007669"/>
    <property type="project" value="TreeGrafter"/>
</dbReference>
<dbReference type="GO" id="GO:0004459">
    <property type="term" value="F:L-lactate dehydrogenase (NAD+) activity"/>
    <property type="evidence" value="ECO:0007669"/>
    <property type="project" value="UniProtKB-EC"/>
</dbReference>
<dbReference type="InterPro" id="IPR015955">
    <property type="entry name" value="Lactate_DH/Glyco_Ohase_4_C"/>
</dbReference>
<dbReference type="PIRSF" id="PIRSF000102">
    <property type="entry name" value="Lac_mal_DH"/>
    <property type="match status" value="1"/>
</dbReference>
<feature type="binding site" evidence="5">
    <location>
        <begin position="117"/>
        <end position="119"/>
    </location>
    <ligand>
        <name>NAD(+)</name>
        <dbReference type="ChEBI" id="CHEBI:57540"/>
    </ligand>
</feature>
<evidence type="ECO:0000256" key="6">
    <source>
        <dbReference type="RuleBase" id="RU003369"/>
    </source>
</evidence>
<evidence type="ECO:0000256" key="3">
    <source>
        <dbReference type="ARBA" id="ARBA00023027"/>
    </source>
</evidence>
<dbReference type="EC" id="1.1.1.27" evidence="9"/>
<dbReference type="InterPro" id="IPR036291">
    <property type="entry name" value="NAD(P)-bd_dom_sf"/>
</dbReference>
<feature type="binding site" evidence="5">
    <location>
        <begin position="7"/>
        <end position="12"/>
    </location>
    <ligand>
        <name>NAD(+)</name>
        <dbReference type="ChEBI" id="CHEBI:57540"/>
    </ligand>
</feature>
<sequence length="316" mass="34706">MKVSIIGAGAVGVGICNYLLTMGECQEVVLVDLNKERTRGEQLDFSHTSALTFAKNTKIISGEYEDTRDSDVVVITAGAQIKVGQDRLEIGHINAKITVEIARQLERYTPNAIIIVVTNPCDILTHFIIRNTNFPAHRVISAGCVVDTARMMKIIADKVKIDPKNVFGYMMGEHGANSFIPWSIVNIAGQKIDDFCQQNDVPMLDPQELLKATKAIGLEVFSLKLNTNHAIAASVFRIIRAISINEYSVLPVGTMLNGEYGLNDVVVNVPMVISSKGVERILKYKLPADELEQLHQCAKALRQVVEQVAESTGLKC</sequence>
<reference evidence="9 10" key="1">
    <citation type="submission" date="2018-06" db="EMBL/GenBank/DDBJ databases">
        <authorList>
            <consortium name="Pathogen Informatics"/>
            <person name="Doyle S."/>
        </authorList>
    </citation>
    <scope>NUCLEOTIDE SEQUENCE [LARGE SCALE GENOMIC DNA]</scope>
    <source>
        <strain evidence="9 10">NCTC10926</strain>
    </source>
</reference>
<dbReference type="RefSeq" id="WP_046098882.1">
    <property type="nucleotide sequence ID" value="NZ_LAEN01000093.1"/>
</dbReference>
<dbReference type="OrthoDB" id="9802969at2"/>
<feature type="binding site" evidence="5">
    <location>
        <position position="94"/>
    </location>
    <ligand>
        <name>NAD(+)</name>
        <dbReference type="ChEBI" id="CHEBI:57540"/>
    </ligand>
</feature>
<proteinExistence type="inferred from homology"/>
<dbReference type="InterPro" id="IPR001557">
    <property type="entry name" value="L-lactate/malate_DH"/>
</dbReference>
<dbReference type="Pfam" id="PF02866">
    <property type="entry name" value="Ldh_1_C"/>
    <property type="match status" value="1"/>
</dbReference>
<gene>
    <name evidence="9" type="primary">ldh</name>
    <name evidence="9" type="ORF">NCTC10926_01922</name>
</gene>
<dbReference type="SUPFAM" id="SSF51735">
    <property type="entry name" value="NAD(P)-binding Rossmann-fold domains"/>
    <property type="match status" value="1"/>
</dbReference>
<feature type="domain" description="Lactate/malate dehydrogenase C-terminal" evidence="8">
    <location>
        <begin position="147"/>
        <end position="310"/>
    </location>
</feature>
<evidence type="ECO:0000256" key="5">
    <source>
        <dbReference type="PIRSR" id="PIRSR000102-3"/>
    </source>
</evidence>
<evidence type="ECO:0000313" key="9">
    <source>
        <dbReference type="EMBL" id="SUU98489.1"/>
    </source>
</evidence>
<feature type="binding site" evidence="5">
    <location>
        <position position="32"/>
    </location>
    <ligand>
        <name>NAD(+)</name>
        <dbReference type="ChEBI" id="CHEBI:57540"/>
    </ligand>
</feature>
<evidence type="ECO:0000256" key="1">
    <source>
        <dbReference type="ARBA" id="ARBA00003966"/>
    </source>
</evidence>
<name>A0A0F5EVP6_AVIPA</name>
<dbReference type="Proteomes" id="UP000254620">
    <property type="component" value="Unassembled WGS sequence"/>
</dbReference>
<evidence type="ECO:0000313" key="10">
    <source>
        <dbReference type="Proteomes" id="UP000254620"/>
    </source>
</evidence>
<evidence type="ECO:0000259" key="8">
    <source>
        <dbReference type="Pfam" id="PF02866"/>
    </source>
</evidence>
<evidence type="ECO:0000256" key="4">
    <source>
        <dbReference type="PIRSR" id="PIRSR000102-1"/>
    </source>
</evidence>
<keyword evidence="2 6" id="KW-0560">Oxidoreductase</keyword>
<dbReference type="eggNOG" id="COG0039">
    <property type="taxonomic scope" value="Bacteria"/>
</dbReference>
<organism evidence="9 10">
    <name type="scientific">Avibacterium paragallinarum</name>
    <name type="common">Haemophilus gallinarum</name>
    <dbReference type="NCBI Taxonomy" id="728"/>
    <lineage>
        <taxon>Bacteria</taxon>
        <taxon>Pseudomonadati</taxon>
        <taxon>Pseudomonadota</taxon>
        <taxon>Gammaproteobacteria</taxon>
        <taxon>Pasteurellales</taxon>
        <taxon>Pasteurellaceae</taxon>
        <taxon>Avibacterium</taxon>
    </lineage>
</organism>
<dbReference type="Pfam" id="PF00056">
    <property type="entry name" value="Ldh_1_N"/>
    <property type="match status" value="1"/>
</dbReference>
<evidence type="ECO:0000256" key="2">
    <source>
        <dbReference type="ARBA" id="ARBA00023002"/>
    </source>
</evidence>
<dbReference type="SUPFAM" id="SSF56327">
    <property type="entry name" value="LDH C-terminal domain-like"/>
    <property type="match status" value="1"/>
</dbReference>
<feature type="domain" description="Lactate/malate dehydrogenase N-terminal" evidence="7">
    <location>
        <begin position="1"/>
        <end position="140"/>
    </location>
</feature>
<dbReference type="InterPro" id="IPR022383">
    <property type="entry name" value="Lactate/malate_DH_C"/>
</dbReference>
<keyword evidence="3 5" id="KW-0520">NAD</keyword>
<dbReference type="STRING" id="728.VY92_06335"/>
<dbReference type="InterPro" id="IPR001236">
    <property type="entry name" value="Lactate/malate_DH_N"/>
</dbReference>
<dbReference type="PANTHER" id="PTHR43128:SF16">
    <property type="entry name" value="L-LACTATE DEHYDROGENASE"/>
    <property type="match status" value="1"/>
</dbReference>
<dbReference type="EMBL" id="UFSW01000001">
    <property type="protein sequence ID" value="SUU98489.1"/>
    <property type="molecule type" value="Genomic_DNA"/>
</dbReference>
<evidence type="ECO:0000259" key="7">
    <source>
        <dbReference type="Pfam" id="PF00056"/>
    </source>
</evidence>
<feature type="active site" description="Proton acceptor" evidence="4">
    <location>
        <position position="174"/>
    </location>
</feature>
<protein>
    <submittedName>
        <fullName evidence="9">L-lactate dehydrogenase</fullName>
        <ecNumber evidence="9">1.1.1.27</ecNumber>
    </submittedName>
</protein>
<comment type="function">
    <text evidence="1">Catalyzes the reversible oxidation of malate to oxaloacetate.</text>
</comment>
<dbReference type="AlphaFoldDB" id="A0A0F5EVP6"/>
<dbReference type="Gene3D" id="3.90.110.10">
    <property type="entry name" value="Lactate dehydrogenase/glycoside hydrolase, family 4, C-terminal"/>
    <property type="match status" value="1"/>
</dbReference>
<dbReference type="PANTHER" id="PTHR43128">
    <property type="entry name" value="L-2-HYDROXYCARBOXYLATE DEHYDROGENASE (NAD(P)(+))"/>
    <property type="match status" value="1"/>
</dbReference>
<comment type="similarity">
    <text evidence="6">Belongs to the LDH/MDH superfamily.</text>
</comment>
<dbReference type="Gene3D" id="3.40.50.720">
    <property type="entry name" value="NAD(P)-binding Rossmann-like Domain"/>
    <property type="match status" value="1"/>
</dbReference>
<dbReference type="PRINTS" id="PR00086">
    <property type="entry name" value="LLDHDRGNASE"/>
</dbReference>